<dbReference type="EMBL" id="QUTI01035323">
    <property type="protein sequence ID" value="RLO01771.1"/>
    <property type="molecule type" value="Genomic_DNA"/>
</dbReference>
<dbReference type="InterPro" id="IPR002893">
    <property type="entry name" value="Znf_MYND"/>
</dbReference>
<evidence type="ECO:0000313" key="10">
    <source>
        <dbReference type="EMBL" id="RHY81600.1"/>
    </source>
</evidence>
<dbReference type="Proteomes" id="UP000286510">
    <property type="component" value="Unassembled WGS sequence"/>
</dbReference>
<keyword evidence="1" id="KW-0479">Metal-binding</keyword>
<evidence type="ECO:0000256" key="4">
    <source>
        <dbReference type="PROSITE-ProRule" id="PRU00134"/>
    </source>
</evidence>
<dbReference type="Proteomes" id="UP000265427">
    <property type="component" value="Unassembled WGS sequence"/>
</dbReference>
<evidence type="ECO:0000313" key="17">
    <source>
        <dbReference type="Proteomes" id="UP000275652"/>
    </source>
</evidence>
<evidence type="ECO:0000313" key="19">
    <source>
        <dbReference type="Proteomes" id="UP000286510"/>
    </source>
</evidence>
<dbReference type="Proteomes" id="UP000275652">
    <property type="component" value="Unassembled WGS sequence"/>
</dbReference>
<dbReference type="VEuPathDB" id="FungiDB:H257_00975"/>
<reference evidence="13 14" key="2">
    <citation type="submission" date="2018-08" db="EMBL/GenBank/DDBJ databases">
        <title>Aphanomyces genome sequencing and annotation.</title>
        <authorList>
            <person name="Minardi D."/>
            <person name="Oidtmann B."/>
            <person name="Van Der Giezen M."/>
            <person name="Studholme D.J."/>
        </authorList>
    </citation>
    <scope>NUCLEOTIDE SEQUENCE [LARGE SCALE GENOMIC DNA]</scope>
    <source>
        <strain evidence="10 15">197901</strain>
        <strain evidence="7 16">D2</strain>
        <strain evidence="11 19">FDL457</strain>
        <strain evidence="6 13">Kv</strain>
        <strain evidence="9 14">SA</strain>
        <strain evidence="8 18">Si</strain>
    </source>
</reference>
<dbReference type="Pfam" id="PF01753">
    <property type="entry name" value="zf-MYND"/>
    <property type="match status" value="1"/>
</dbReference>
<dbReference type="PROSITE" id="PS01360">
    <property type="entry name" value="ZF_MYND_1"/>
    <property type="match status" value="1"/>
</dbReference>
<sequence length="286" mass="31912">MSDDGVAVLRQRLHDAGVMMRYDYAWKHSEFGSKVDRLTGVCLRFLYMAGTWLNGAFDGEALRVACRSLTPSDMLFEAVEAAAGHMNFHFVREGDESSSPHVTFCFIGPSEMGTLDDTLAATSFPSSGLYFFLVGDSACLPPPESDEDERIRGLSAFGLGRELHASMGARGFHAATHFVCEFKDTAHTDALSEVMDQFNVPTTNLMVHTEKWEVYVPDAMQRSWEVDAADDAYWQRHAKGSVCDSCHQQHAKLLRCVRCLAAYYCSRECQKAAWKLHKGDCEPPTK</sequence>
<keyword evidence="2 4" id="KW-0863">Zinc-finger</keyword>
<dbReference type="EMBL" id="QUSZ01005422">
    <property type="protein sequence ID" value="RHY09748.1"/>
    <property type="molecule type" value="Genomic_DNA"/>
</dbReference>
<evidence type="ECO:0000256" key="3">
    <source>
        <dbReference type="ARBA" id="ARBA00022833"/>
    </source>
</evidence>
<evidence type="ECO:0000313" key="6">
    <source>
        <dbReference type="EMBL" id="RHY09748.1"/>
    </source>
</evidence>
<dbReference type="EMBL" id="QUTE01022780">
    <property type="protein sequence ID" value="RHY81600.1"/>
    <property type="molecule type" value="Genomic_DNA"/>
</dbReference>
<proteinExistence type="predicted"/>
<dbReference type="Proteomes" id="UP000266643">
    <property type="component" value="Unassembled WGS sequence"/>
</dbReference>
<dbReference type="PROSITE" id="PS50865">
    <property type="entry name" value="ZF_MYND_2"/>
    <property type="match status" value="1"/>
</dbReference>
<evidence type="ECO:0000313" key="7">
    <source>
        <dbReference type="EMBL" id="RHY45890.1"/>
    </source>
</evidence>
<evidence type="ECO:0000256" key="2">
    <source>
        <dbReference type="ARBA" id="ARBA00022771"/>
    </source>
</evidence>
<evidence type="ECO:0000256" key="1">
    <source>
        <dbReference type="ARBA" id="ARBA00022723"/>
    </source>
</evidence>
<evidence type="ECO:0000313" key="9">
    <source>
        <dbReference type="EMBL" id="RHY75924.1"/>
    </source>
</evidence>
<protein>
    <recommendedName>
        <fullName evidence="5">MYND-type domain-containing protein</fullName>
    </recommendedName>
</protein>
<dbReference type="Proteomes" id="UP000266196">
    <property type="component" value="Unassembled WGS sequence"/>
</dbReference>
<evidence type="ECO:0000313" key="8">
    <source>
        <dbReference type="EMBL" id="RHY59415.1"/>
    </source>
</evidence>
<evidence type="ECO:0000313" key="16">
    <source>
        <dbReference type="Proteomes" id="UP000266643"/>
    </source>
</evidence>
<dbReference type="SUPFAM" id="SSF144232">
    <property type="entry name" value="HIT/MYND zinc finger-like"/>
    <property type="match status" value="1"/>
</dbReference>
<evidence type="ECO:0000313" key="13">
    <source>
        <dbReference type="Proteomes" id="UP000265427"/>
    </source>
</evidence>
<accession>A0A397CLU5</accession>
<name>A0A397CLU5_APHAT</name>
<evidence type="ECO:0000313" key="14">
    <source>
        <dbReference type="Proteomes" id="UP000265716"/>
    </source>
</evidence>
<feature type="domain" description="MYND-type" evidence="5">
    <location>
        <begin position="243"/>
        <end position="281"/>
    </location>
</feature>
<keyword evidence="3" id="KW-0862">Zinc</keyword>
<dbReference type="GO" id="GO:0008270">
    <property type="term" value="F:zinc ion binding"/>
    <property type="evidence" value="ECO:0007669"/>
    <property type="project" value="UniProtKB-KW"/>
</dbReference>
<dbReference type="EMBL" id="QUTC01001775">
    <property type="protein sequence ID" value="RHY75924.1"/>
    <property type="molecule type" value="Genomic_DNA"/>
</dbReference>
<evidence type="ECO:0000313" key="11">
    <source>
        <dbReference type="EMBL" id="RHY83288.1"/>
    </source>
</evidence>
<dbReference type="Proteomes" id="UP000265716">
    <property type="component" value="Unassembled WGS sequence"/>
</dbReference>
<dbReference type="AlphaFoldDB" id="A0A397CLU5"/>
<gene>
    <name evidence="11" type="ORF">DYB26_001239</name>
    <name evidence="12" type="ORF">DYB28_010868</name>
    <name evidence="7" type="ORF">DYB30_014313</name>
    <name evidence="10" type="ORF">DYB31_001486</name>
    <name evidence="8" type="ORF">DYB34_006829</name>
    <name evidence="6" type="ORF">DYB36_001845</name>
    <name evidence="9" type="ORF">DYB38_013844</name>
</gene>
<evidence type="ECO:0000259" key="5">
    <source>
        <dbReference type="PROSITE" id="PS50865"/>
    </source>
</evidence>
<comment type="caution">
    <text evidence="7">The sequence shown here is derived from an EMBL/GenBank/DDBJ whole genome shotgun (WGS) entry which is preliminary data.</text>
</comment>
<evidence type="ECO:0000313" key="18">
    <source>
        <dbReference type="Proteomes" id="UP000283543"/>
    </source>
</evidence>
<dbReference type="EMBL" id="QUTF01025612">
    <property type="protein sequence ID" value="RHY83288.1"/>
    <property type="molecule type" value="Genomic_DNA"/>
</dbReference>
<dbReference type="EMBL" id="QUTB01004835">
    <property type="protein sequence ID" value="RHY59415.1"/>
    <property type="molecule type" value="Genomic_DNA"/>
</dbReference>
<reference evidence="12 17" key="1">
    <citation type="journal article" date="2018" name="J. Invertebr. Pathol.">
        <title>New genotyping method for the causative agent of crayfish plague (Aphanomyces astaci) based on whole genome data.</title>
        <authorList>
            <person name="Minardi D."/>
            <person name="Studholme D.J."/>
            <person name="van der Giezen M."/>
            <person name="Pretto T."/>
            <person name="Oidtmann B."/>
        </authorList>
    </citation>
    <scope>NUCLEOTIDE SEQUENCE [LARGE SCALE GENOMIC DNA]</scope>
    <source>
        <strain evidence="12 17">KB13</strain>
    </source>
</reference>
<evidence type="ECO:0000313" key="15">
    <source>
        <dbReference type="Proteomes" id="UP000266196"/>
    </source>
</evidence>
<dbReference type="Gene3D" id="6.10.140.2220">
    <property type="match status" value="1"/>
</dbReference>
<dbReference type="Proteomes" id="UP000283543">
    <property type="component" value="Unassembled WGS sequence"/>
</dbReference>
<dbReference type="EMBL" id="QUTD01008523">
    <property type="protein sequence ID" value="RHY45890.1"/>
    <property type="molecule type" value="Genomic_DNA"/>
</dbReference>
<organism evidence="7 16">
    <name type="scientific">Aphanomyces astaci</name>
    <name type="common">Crayfish plague agent</name>
    <dbReference type="NCBI Taxonomy" id="112090"/>
    <lineage>
        <taxon>Eukaryota</taxon>
        <taxon>Sar</taxon>
        <taxon>Stramenopiles</taxon>
        <taxon>Oomycota</taxon>
        <taxon>Saprolegniomycetes</taxon>
        <taxon>Saprolegniales</taxon>
        <taxon>Verrucalvaceae</taxon>
        <taxon>Aphanomyces</taxon>
    </lineage>
</organism>
<evidence type="ECO:0000313" key="12">
    <source>
        <dbReference type="EMBL" id="RLO01771.1"/>
    </source>
</evidence>